<dbReference type="AlphaFoldDB" id="A0A395JPK8"/>
<reference evidence="1 2" key="1">
    <citation type="submission" date="2018-06" db="EMBL/GenBank/DDBJ databases">
        <title>Genomic Encyclopedia of Type Strains, Phase IV (KMG-IV): sequencing the most valuable type-strain genomes for metagenomic binning, comparative biology and taxonomic classification.</title>
        <authorList>
            <person name="Goeker M."/>
        </authorList>
    </citation>
    <scope>NUCLEOTIDE SEQUENCE [LARGE SCALE GENOMIC DNA]</scope>
    <source>
        <strain evidence="1 2">DSM 24032</strain>
    </source>
</reference>
<dbReference type="Proteomes" id="UP000253083">
    <property type="component" value="Unassembled WGS sequence"/>
</dbReference>
<proteinExistence type="predicted"/>
<protein>
    <submittedName>
        <fullName evidence="1">Uncharacterized protein</fullName>
    </submittedName>
</protein>
<sequence>MIGSAGVGFKPDYFEDIASMPENDLWLEVHTENYLVDGGLRLEHLEKLRQNHQISFHGVSASLGSGKALDSTFMASIKKLIDHFQPCSVSEHAVWSRYAGQYFPDLLPLPRTQQALSSLVDGVSAYQDGIARTILLENPTNYLDFVSEMDEPEFLVDVANRTGCGLLLDVNNLYLSSINCGMDTHKYIDALPTNLVGEIHVAGFTPDPEHATKLYIDSHAEPVSEDVWSLLDYALERLGPLPVLVERDDNLPPWAELFAERERAQSVIKKHSGGKKHVTA</sequence>
<dbReference type="PANTHER" id="PTHR42194">
    <property type="entry name" value="UPF0276 PROTEIN HI_1600"/>
    <property type="match status" value="1"/>
</dbReference>
<organism evidence="1 2">
    <name type="scientific">Arenicella xantha</name>
    <dbReference type="NCBI Taxonomy" id="644221"/>
    <lineage>
        <taxon>Bacteria</taxon>
        <taxon>Pseudomonadati</taxon>
        <taxon>Pseudomonadota</taxon>
        <taxon>Gammaproteobacteria</taxon>
        <taxon>Arenicellales</taxon>
        <taxon>Arenicellaceae</taxon>
        <taxon>Arenicella</taxon>
    </lineage>
</organism>
<keyword evidence="2" id="KW-1185">Reference proteome</keyword>
<dbReference type="PANTHER" id="PTHR42194:SF1">
    <property type="entry name" value="UPF0276 PROTEIN HI_1600"/>
    <property type="match status" value="1"/>
</dbReference>
<evidence type="ECO:0000313" key="2">
    <source>
        <dbReference type="Proteomes" id="UP000253083"/>
    </source>
</evidence>
<dbReference type="InterPro" id="IPR036237">
    <property type="entry name" value="Xyl_isomerase-like_sf"/>
</dbReference>
<dbReference type="NCBIfam" id="NF003818">
    <property type="entry name" value="PRK05409.1"/>
    <property type="match status" value="1"/>
</dbReference>
<dbReference type="Pfam" id="PF05114">
    <property type="entry name" value="MbnB_TglH_ChrH"/>
    <property type="match status" value="1"/>
</dbReference>
<dbReference type="InParanoid" id="A0A395JPK8"/>
<dbReference type="EMBL" id="QNRT01000001">
    <property type="protein sequence ID" value="RBP53539.1"/>
    <property type="molecule type" value="Genomic_DNA"/>
</dbReference>
<gene>
    <name evidence="1" type="ORF">DFR28_101926</name>
</gene>
<accession>A0A395JPK8</accession>
<evidence type="ECO:0000313" key="1">
    <source>
        <dbReference type="EMBL" id="RBP53539.1"/>
    </source>
</evidence>
<dbReference type="RefSeq" id="WP_113953097.1">
    <property type="nucleotide sequence ID" value="NZ_QNRT01000001.1"/>
</dbReference>
<dbReference type="SUPFAM" id="SSF51658">
    <property type="entry name" value="Xylose isomerase-like"/>
    <property type="match status" value="1"/>
</dbReference>
<dbReference type="OrthoDB" id="9763101at2"/>
<comment type="caution">
    <text evidence="1">The sequence shown here is derived from an EMBL/GenBank/DDBJ whole genome shotgun (WGS) entry which is preliminary data.</text>
</comment>
<name>A0A395JPK8_9GAMM</name>
<dbReference type="InterPro" id="IPR007801">
    <property type="entry name" value="MbnB/TglH/ChrH"/>
</dbReference>
<dbReference type="Gene3D" id="3.20.20.150">
    <property type="entry name" value="Divalent-metal-dependent TIM barrel enzymes"/>
    <property type="match status" value="1"/>
</dbReference>